<sequence>MLGSLAAKAEATERAAQQGTGPATISAGPQQQSGVGDALKDIVFAEKAMDNFESRLDALLSRLGSLIDDSDGSTPQQPEPGAAQS</sequence>
<dbReference type="AlphaFoldDB" id="A0A9W8CXD0"/>
<feature type="compositionally biased region" description="Polar residues" evidence="1">
    <location>
        <begin position="17"/>
        <end position="34"/>
    </location>
</feature>
<evidence type="ECO:0000256" key="1">
    <source>
        <dbReference type="SAM" id="MobiDB-lite"/>
    </source>
</evidence>
<evidence type="ECO:0000313" key="2">
    <source>
        <dbReference type="EMBL" id="KAJ1727910.1"/>
    </source>
</evidence>
<feature type="region of interest" description="Disordered" evidence="1">
    <location>
        <begin position="1"/>
        <end position="35"/>
    </location>
</feature>
<feature type="region of interest" description="Disordered" evidence="1">
    <location>
        <begin position="65"/>
        <end position="85"/>
    </location>
</feature>
<gene>
    <name evidence="2" type="ORF">LPJ61_004328</name>
</gene>
<proteinExistence type="predicted"/>
<name>A0A9W8CXD0_9FUNG</name>
<dbReference type="OrthoDB" id="5580899at2759"/>
<keyword evidence="3" id="KW-1185">Reference proteome</keyword>
<protein>
    <submittedName>
        <fullName evidence="2">Uncharacterized protein</fullName>
    </submittedName>
</protein>
<reference evidence="2" key="1">
    <citation type="submission" date="2022-07" db="EMBL/GenBank/DDBJ databases">
        <title>Phylogenomic reconstructions and comparative analyses of Kickxellomycotina fungi.</title>
        <authorList>
            <person name="Reynolds N.K."/>
            <person name="Stajich J.E."/>
            <person name="Barry K."/>
            <person name="Grigoriev I.V."/>
            <person name="Crous P."/>
            <person name="Smith M.E."/>
        </authorList>
    </citation>
    <scope>NUCLEOTIDE SEQUENCE</scope>
    <source>
        <strain evidence="2">BCRC 34381</strain>
    </source>
</reference>
<comment type="caution">
    <text evidence="2">The sequence shown here is derived from an EMBL/GenBank/DDBJ whole genome shotgun (WGS) entry which is preliminary data.</text>
</comment>
<feature type="non-terminal residue" evidence="2">
    <location>
        <position position="85"/>
    </location>
</feature>
<organism evidence="2 3">
    <name type="scientific">Coemansia biformis</name>
    <dbReference type="NCBI Taxonomy" id="1286918"/>
    <lineage>
        <taxon>Eukaryota</taxon>
        <taxon>Fungi</taxon>
        <taxon>Fungi incertae sedis</taxon>
        <taxon>Zoopagomycota</taxon>
        <taxon>Kickxellomycotina</taxon>
        <taxon>Kickxellomycetes</taxon>
        <taxon>Kickxellales</taxon>
        <taxon>Kickxellaceae</taxon>
        <taxon>Coemansia</taxon>
    </lineage>
</organism>
<dbReference type="EMBL" id="JANBOI010000946">
    <property type="protein sequence ID" value="KAJ1727910.1"/>
    <property type="molecule type" value="Genomic_DNA"/>
</dbReference>
<accession>A0A9W8CXD0</accession>
<dbReference type="Proteomes" id="UP001143981">
    <property type="component" value="Unassembled WGS sequence"/>
</dbReference>
<evidence type="ECO:0000313" key="3">
    <source>
        <dbReference type="Proteomes" id="UP001143981"/>
    </source>
</evidence>